<keyword evidence="1" id="KW-0812">Transmembrane</keyword>
<organism evidence="2">
    <name type="scientific">Octopus bimaculoides</name>
    <name type="common">California two-spotted octopus</name>
    <dbReference type="NCBI Taxonomy" id="37653"/>
    <lineage>
        <taxon>Eukaryota</taxon>
        <taxon>Metazoa</taxon>
        <taxon>Spiralia</taxon>
        <taxon>Lophotrochozoa</taxon>
        <taxon>Mollusca</taxon>
        <taxon>Cephalopoda</taxon>
        <taxon>Coleoidea</taxon>
        <taxon>Octopodiformes</taxon>
        <taxon>Octopoda</taxon>
        <taxon>Incirrata</taxon>
        <taxon>Octopodidae</taxon>
        <taxon>Octopus</taxon>
    </lineage>
</organism>
<keyword evidence="1" id="KW-1133">Transmembrane helix</keyword>
<proteinExistence type="predicted"/>
<protein>
    <submittedName>
        <fullName evidence="2">Uncharacterized protein</fullName>
    </submittedName>
</protein>
<sequence length="129" mass="15002">MGAVKEIHSECVSAYFSHLYAFQKFCFLILRDFFHVCQISFLFRWASFSRFLSFISDIHGGCGRFSLVDFIIVGMISVRFFISLFICSLMSFPSVDCFSISFKIEDCVSIVVMRIDSLDEISIRIYIYE</sequence>
<reference evidence="2" key="1">
    <citation type="submission" date="2015-07" db="EMBL/GenBank/DDBJ databases">
        <title>MeaNS - Measles Nucleotide Surveillance Program.</title>
        <authorList>
            <person name="Tran T."/>
            <person name="Druce J."/>
        </authorList>
    </citation>
    <scope>NUCLEOTIDE SEQUENCE</scope>
    <source>
        <strain evidence="2">UCB-OBI-ISO-001</strain>
        <tissue evidence="2">Gonad</tissue>
    </source>
</reference>
<feature type="transmembrane region" description="Helical" evidence="1">
    <location>
        <begin position="67"/>
        <end position="92"/>
    </location>
</feature>
<keyword evidence="1" id="KW-0472">Membrane</keyword>
<evidence type="ECO:0000256" key="1">
    <source>
        <dbReference type="SAM" id="Phobius"/>
    </source>
</evidence>
<gene>
    <name evidence="2" type="ORF">OCBIM_22035223mg</name>
</gene>
<dbReference type="EMBL" id="KQ416578">
    <property type="protein sequence ID" value="KOF96392.1"/>
    <property type="molecule type" value="Genomic_DNA"/>
</dbReference>
<accession>A0A0L8I4I6</accession>
<dbReference type="AlphaFoldDB" id="A0A0L8I4I6"/>
<evidence type="ECO:0000313" key="2">
    <source>
        <dbReference type="EMBL" id="KOF96392.1"/>
    </source>
</evidence>
<name>A0A0L8I4I6_OCTBM</name>